<dbReference type="PROSITE" id="PS50931">
    <property type="entry name" value="HTH_LYSR"/>
    <property type="match status" value="1"/>
</dbReference>
<evidence type="ECO:0000256" key="1">
    <source>
        <dbReference type="ARBA" id="ARBA00009437"/>
    </source>
</evidence>
<name>A0ABP8U438_9ACTN</name>
<sequence length="284" mass="30670">MELRQLRYFCAVADEQHLGRAAERLGLRSPSVSEQIRALERELGARLFDRTPGGMSLTPAGDALLPEARRTLAAAERAARAVREAAAPVRACVIGVPPGVPPDLPRRLREAACGAPVRFEDLPSGEQPSRVQNGELDGCLLTLPVEDAGGLVTAVIHDEPLGVLMAAAHPLAARAVVDWADLGGQELLWFRRDLAPGYHDDVLAACHRAGWRPRQRVVRARRAIVLAELTCGDPVIALRPAWDTGPGLVWRPLAPEPPRLRYALAWPGDVPHSGPAGIARRLAR</sequence>
<dbReference type="SUPFAM" id="SSF53850">
    <property type="entry name" value="Periplasmic binding protein-like II"/>
    <property type="match status" value="1"/>
</dbReference>
<dbReference type="SUPFAM" id="SSF46785">
    <property type="entry name" value="Winged helix' DNA-binding domain"/>
    <property type="match status" value="1"/>
</dbReference>
<dbReference type="Pfam" id="PF03466">
    <property type="entry name" value="LysR_substrate"/>
    <property type="match status" value="1"/>
</dbReference>
<dbReference type="Gene3D" id="1.10.10.10">
    <property type="entry name" value="Winged helix-like DNA-binding domain superfamily/Winged helix DNA-binding domain"/>
    <property type="match status" value="1"/>
</dbReference>
<dbReference type="InterPro" id="IPR036390">
    <property type="entry name" value="WH_DNA-bd_sf"/>
</dbReference>
<keyword evidence="4" id="KW-0804">Transcription</keyword>
<comment type="caution">
    <text evidence="6">The sequence shown here is derived from an EMBL/GenBank/DDBJ whole genome shotgun (WGS) entry which is preliminary data.</text>
</comment>
<keyword evidence="7" id="KW-1185">Reference proteome</keyword>
<dbReference type="Pfam" id="PF00126">
    <property type="entry name" value="HTH_1"/>
    <property type="match status" value="1"/>
</dbReference>
<comment type="similarity">
    <text evidence="1">Belongs to the LysR transcriptional regulatory family.</text>
</comment>
<protein>
    <submittedName>
        <fullName evidence="6">LysR substrate-binding domain-containing protein</fullName>
    </submittedName>
</protein>
<dbReference type="EMBL" id="BAABHK010000002">
    <property type="protein sequence ID" value="GAA4622292.1"/>
    <property type="molecule type" value="Genomic_DNA"/>
</dbReference>
<reference evidence="7" key="1">
    <citation type="journal article" date="2019" name="Int. J. Syst. Evol. Microbiol.">
        <title>The Global Catalogue of Microorganisms (GCM) 10K type strain sequencing project: providing services to taxonomists for standard genome sequencing and annotation.</title>
        <authorList>
            <consortium name="The Broad Institute Genomics Platform"/>
            <consortium name="The Broad Institute Genome Sequencing Center for Infectious Disease"/>
            <person name="Wu L."/>
            <person name="Ma J."/>
        </authorList>
    </citation>
    <scope>NUCLEOTIDE SEQUENCE [LARGE SCALE GENOMIC DNA]</scope>
    <source>
        <strain evidence="7">JCM 17939</strain>
    </source>
</reference>
<evidence type="ECO:0000259" key="5">
    <source>
        <dbReference type="PROSITE" id="PS50931"/>
    </source>
</evidence>
<evidence type="ECO:0000256" key="3">
    <source>
        <dbReference type="ARBA" id="ARBA00023125"/>
    </source>
</evidence>
<accession>A0ABP8U438</accession>
<keyword evidence="3" id="KW-0238">DNA-binding</keyword>
<proteinExistence type="inferred from homology"/>
<feature type="domain" description="HTH lysR-type" evidence="5">
    <location>
        <begin position="1"/>
        <end position="58"/>
    </location>
</feature>
<keyword evidence="2" id="KW-0805">Transcription regulation</keyword>
<dbReference type="InterPro" id="IPR005119">
    <property type="entry name" value="LysR_subst-bd"/>
</dbReference>
<dbReference type="InterPro" id="IPR036388">
    <property type="entry name" value="WH-like_DNA-bd_sf"/>
</dbReference>
<evidence type="ECO:0000313" key="6">
    <source>
        <dbReference type="EMBL" id="GAA4622292.1"/>
    </source>
</evidence>
<dbReference type="PRINTS" id="PR00039">
    <property type="entry name" value="HTHLYSR"/>
</dbReference>
<evidence type="ECO:0000256" key="4">
    <source>
        <dbReference type="ARBA" id="ARBA00023163"/>
    </source>
</evidence>
<dbReference type="Proteomes" id="UP001501442">
    <property type="component" value="Unassembled WGS sequence"/>
</dbReference>
<gene>
    <name evidence="6" type="ORF">GCM10023196_013890</name>
</gene>
<evidence type="ECO:0000313" key="7">
    <source>
        <dbReference type="Proteomes" id="UP001501442"/>
    </source>
</evidence>
<dbReference type="RefSeq" id="WP_345429810.1">
    <property type="nucleotide sequence ID" value="NZ_BAABHK010000002.1"/>
</dbReference>
<dbReference type="InterPro" id="IPR000847">
    <property type="entry name" value="LysR_HTH_N"/>
</dbReference>
<evidence type="ECO:0000256" key="2">
    <source>
        <dbReference type="ARBA" id="ARBA00023015"/>
    </source>
</evidence>
<organism evidence="6 7">
    <name type="scientific">Actinoallomurus vinaceus</name>
    <dbReference type="NCBI Taxonomy" id="1080074"/>
    <lineage>
        <taxon>Bacteria</taxon>
        <taxon>Bacillati</taxon>
        <taxon>Actinomycetota</taxon>
        <taxon>Actinomycetes</taxon>
        <taxon>Streptosporangiales</taxon>
        <taxon>Thermomonosporaceae</taxon>
        <taxon>Actinoallomurus</taxon>
    </lineage>
</organism>
<dbReference type="PANTHER" id="PTHR30346:SF0">
    <property type="entry name" value="HCA OPERON TRANSCRIPTIONAL ACTIVATOR HCAR"/>
    <property type="match status" value="1"/>
</dbReference>
<dbReference type="Gene3D" id="3.40.190.10">
    <property type="entry name" value="Periplasmic binding protein-like II"/>
    <property type="match status" value="2"/>
</dbReference>
<dbReference type="PANTHER" id="PTHR30346">
    <property type="entry name" value="TRANSCRIPTIONAL DUAL REGULATOR HCAR-RELATED"/>
    <property type="match status" value="1"/>
</dbReference>